<dbReference type="PANTHER" id="PTHR47707:SF1">
    <property type="entry name" value="NUDIX HYDROLASE FAMILY PROTEIN"/>
    <property type="match status" value="1"/>
</dbReference>
<dbReference type="GO" id="GO:0046872">
    <property type="term" value="F:metal ion binding"/>
    <property type="evidence" value="ECO:0007669"/>
    <property type="project" value="UniProtKB-KW"/>
</dbReference>
<evidence type="ECO:0000256" key="3">
    <source>
        <dbReference type="ARBA" id="ARBA00022457"/>
    </source>
</evidence>
<keyword evidence="5 13" id="KW-0479">Metal-binding</keyword>
<dbReference type="SUPFAM" id="SSF55811">
    <property type="entry name" value="Nudix"/>
    <property type="match status" value="1"/>
</dbReference>
<dbReference type="AlphaFoldDB" id="A0A7W5FRP1"/>
<evidence type="ECO:0000256" key="4">
    <source>
        <dbReference type="ARBA" id="ARBA00022705"/>
    </source>
</evidence>
<dbReference type="GO" id="GO:0035539">
    <property type="term" value="F:8-oxo-7,8-dihydrodeoxyguanosine triphosphate pyrophosphatase activity"/>
    <property type="evidence" value="ECO:0007669"/>
    <property type="project" value="UniProtKB-EC"/>
</dbReference>
<gene>
    <name evidence="16" type="ORF">FHS18_006674</name>
</gene>
<evidence type="ECO:0000256" key="13">
    <source>
        <dbReference type="PIRSR" id="PIRSR603561-2"/>
    </source>
</evidence>
<keyword evidence="8 13" id="KW-0460">Magnesium</keyword>
<evidence type="ECO:0000256" key="7">
    <source>
        <dbReference type="ARBA" id="ARBA00022801"/>
    </source>
</evidence>
<dbReference type="InterPro" id="IPR047127">
    <property type="entry name" value="MutT-like"/>
</dbReference>
<feature type="binding site" evidence="13">
    <location>
        <position position="55"/>
    </location>
    <ligand>
        <name>Mg(2+)</name>
        <dbReference type="ChEBI" id="CHEBI:18420"/>
    </ligand>
</feature>
<keyword evidence="4" id="KW-0235">DNA replication</keyword>
<dbReference type="PRINTS" id="PR00502">
    <property type="entry name" value="NUDIXFAMILY"/>
</dbReference>
<dbReference type="EMBL" id="JACHXK010000035">
    <property type="protein sequence ID" value="MBB3114553.1"/>
    <property type="molecule type" value="Genomic_DNA"/>
</dbReference>
<keyword evidence="17" id="KW-1185">Reference proteome</keyword>
<evidence type="ECO:0000256" key="10">
    <source>
        <dbReference type="ARBA" id="ARBA00035861"/>
    </source>
</evidence>
<dbReference type="Pfam" id="PF00293">
    <property type="entry name" value="NUDIX"/>
    <property type="match status" value="1"/>
</dbReference>
<dbReference type="InterPro" id="IPR003561">
    <property type="entry name" value="Mutator_MutT"/>
</dbReference>
<feature type="binding site" evidence="12">
    <location>
        <begin position="32"/>
        <end position="35"/>
    </location>
    <ligand>
        <name>8-oxo-dGTP</name>
        <dbReference type="ChEBI" id="CHEBI:77896"/>
    </ligand>
</feature>
<comment type="caution">
    <text evidence="16">The sequence shown here is derived from an EMBL/GenBank/DDBJ whole genome shotgun (WGS) entry which is preliminary data.</text>
</comment>
<evidence type="ECO:0000313" key="17">
    <source>
        <dbReference type="Proteomes" id="UP000570361"/>
    </source>
</evidence>
<feature type="domain" description="Nudix hydrolase" evidence="15">
    <location>
        <begin position="1"/>
        <end position="126"/>
    </location>
</feature>
<feature type="binding site" evidence="12">
    <location>
        <position position="21"/>
    </location>
    <ligand>
        <name>8-oxo-dGTP</name>
        <dbReference type="ChEBI" id="CHEBI:77896"/>
    </ligand>
</feature>
<evidence type="ECO:0000259" key="15">
    <source>
        <dbReference type="PROSITE" id="PS51462"/>
    </source>
</evidence>
<keyword evidence="7 14" id="KW-0378">Hydrolase</keyword>
<dbReference type="GO" id="GO:0006260">
    <property type="term" value="P:DNA replication"/>
    <property type="evidence" value="ECO:0007669"/>
    <property type="project" value="UniProtKB-KW"/>
</dbReference>
<dbReference type="Gene3D" id="3.90.79.10">
    <property type="entry name" value="Nucleoside Triphosphate Pyrophosphohydrolase"/>
    <property type="match status" value="1"/>
</dbReference>
<evidence type="ECO:0000256" key="12">
    <source>
        <dbReference type="PIRSR" id="PIRSR603561-1"/>
    </source>
</evidence>
<dbReference type="InterPro" id="IPR020084">
    <property type="entry name" value="NUDIX_hydrolase_CS"/>
</dbReference>
<evidence type="ECO:0000256" key="1">
    <source>
        <dbReference type="ARBA" id="ARBA00001946"/>
    </source>
</evidence>
<organism evidence="16 17">
    <name type="scientific">Paenibacillus phyllosphaerae</name>
    <dbReference type="NCBI Taxonomy" id="274593"/>
    <lineage>
        <taxon>Bacteria</taxon>
        <taxon>Bacillati</taxon>
        <taxon>Bacillota</taxon>
        <taxon>Bacilli</taxon>
        <taxon>Bacillales</taxon>
        <taxon>Paenibacillaceae</taxon>
        <taxon>Paenibacillus</taxon>
    </lineage>
</organism>
<comment type="cofactor">
    <cofactor evidence="1 13">
        <name>Mg(2+)</name>
        <dbReference type="ChEBI" id="CHEBI:18420"/>
    </cofactor>
</comment>
<comment type="similarity">
    <text evidence="2 14">Belongs to the Nudix hydrolase family.</text>
</comment>
<dbReference type="InterPro" id="IPR020476">
    <property type="entry name" value="Nudix_hydrolase"/>
</dbReference>
<dbReference type="NCBIfam" id="TIGR00586">
    <property type="entry name" value="mutt"/>
    <property type="match status" value="1"/>
</dbReference>
<dbReference type="PROSITE" id="PS00893">
    <property type="entry name" value="NUDIX_BOX"/>
    <property type="match status" value="1"/>
</dbReference>
<dbReference type="CDD" id="cd03425">
    <property type="entry name" value="NUDIX_MutT_NudA_like"/>
    <property type="match status" value="1"/>
</dbReference>
<dbReference type="PROSITE" id="PS51462">
    <property type="entry name" value="NUDIX"/>
    <property type="match status" value="1"/>
</dbReference>
<evidence type="ECO:0000256" key="5">
    <source>
        <dbReference type="ARBA" id="ARBA00022723"/>
    </source>
</evidence>
<evidence type="ECO:0000256" key="2">
    <source>
        <dbReference type="ARBA" id="ARBA00005582"/>
    </source>
</evidence>
<dbReference type="InterPro" id="IPR000086">
    <property type="entry name" value="NUDIX_hydrolase_dom"/>
</dbReference>
<dbReference type="InterPro" id="IPR015797">
    <property type="entry name" value="NUDIX_hydrolase-like_dom_sf"/>
</dbReference>
<keyword evidence="3" id="KW-0515">Mutator protein</keyword>
<name>A0A7W5FRP1_9BACL</name>
<evidence type="ECO:0000256" key="9">
    <source>
        <dbReference type="ARBA" id="ARBA00023204"/>
    </source>
</evidence>
<keyword evidence="6" id="KW-0227">DNA damage</keyword>
<keyword evidence="9" id="KW-0234">DNA repair</keyword>
<dbReference type="GO" id="GO:0044716">
    <property type="term" value="F:8-oxo-GDP phosphatase activity"/>
    <property type="evidence" value="ECO:0007669"/>
    <property type="project" value="TreeGrafter"/>
</dbReference>
<evidence type="ECO:0000313" key="16">
    <source>
        <dbReference type="EMBL" id="MBB3114553.1"/>
    </source>
</evidence>
<protein>
    <recommendedName>
        <fullName evidence="11">8-oxo-dGTP diphosphatase</fullName>
        <ecNumber evidence="11">3.6.1.55</ecNumber>
    </recommendedName>
</protein>
<dbReference type="GO" id="GO:0008413">
    <property type="term" value="F:8-oxo-7,8-dihydroguanosine triphosphate pyrophosphatase activity"/>
    <property type="evidence" value="ECO:0007669"/>
    <property type="project" value="InterPro"/>
</dbReference>
<dbReference type="PANTHER" id="PTHR47707">
    <property type="entry name" value="8-OXO-DGTP DIPHOSPHATASE"/>
    <property type="match status" value="1"/>
</dbReference>
<feature type="binding site" evidence="13">
    <location>
        <position position="35"/>
    </location>
    <ligand>
        <name>Mg(2+)</name>
        <dbReference type="ChEBI" id="CHEBI:18420"/>
    </ligand>
</feature>
<reference evidence="16 17" key="1">
    <citation type="submission" date="2020-08" db="EMBL/GenBank/DDBJ databases">
        <title>Genomic Encyclopedia of Type Strains, Phase III (KMG-III): the genomes of soil and plant-associated and newly described type strains.</title>
        <authorList>
            <person name="Whitman W."/>
        </authorList>
    </citation>
    <scope>NUCLEOTIDE SEQUENCE [LARGE SCALE GENOMIC DNA]</scope>
    <source>
        <strain evidence="16 17">CECT 5862</strain>
    </source>
</reference>
<dbReference type="GO" id="GO:0006281">
    <property type="term" value="P:DNA repair"/>
    <property type="evidence" value="ECO:0007669"/>
    <property type="project" value="UniProtKB-KW"/>
</dbReference>
<accession>A0A7W5FRP1</accession>
<dbReference type="Proteomes" id="UP000570361">
    <property type="component" value="Unassembled WGS sequence"/>
</dbReference>
<proteinExistence type="inferred from homology"/>
<dbReference type="RefSeq" id="WP_183604587.1">
    <property type="nucleotide sequence ID" value="NZ_JACHXK010000035.1"/>
</dbReference>
<sequence>MIQVAAAIILNDEGRILIAKRKQGKSQGGLWEFPGGKLEEGESPEVCLIRELQEEMNINISPYAYFDTSDHRYGERQIQLIAYLATYVSGEIVLHDHDEYRWASILELAEFEFAPADIPFVAKLGSNPSSEFFSCN</sequence>
<evidence type="ECO:0000256" key="6">
    <source>
        <dbReference type="ARBA" id="ARBA00022763"/>
    </source>
</evidence>
<dbReference type="GO" id="GO:0044715">
    <property type="term" value="F:8-oxo-dGDP phosphatase activity"/>
    <property type="evidence" value="ECO:0007669"/>
    <property type="project" value="TreeGrafter"/>
</dbReference>
<comment type="catalytic activity">
    <reaction evidence="10">
        <text>8-oxo-dGTP + H2O = 8-oxo-dGMP + diphosphate + H(+)</text>
        <dbReference type="Rhea" id="RHEA:31575"/>
        <dbReference type="ChEBI" id="CHEBI:15377"/>
        <dbReference type="ChEBI" id="CHEBI:15378"/>
        <dbReference type="ChEBI" id="CHEBI:33019"/>
        <dbReference type="ChEBI" id="CHEBI:63224"/>
        <dbReference type="ChEBI" id="CHEBI:77896"/>
        <dbReference type="EC" id="3.6.1.55"/>
    </reaction>
</comment>
<dbReference type="EC" id="3.6.1.55" evidence="11"/>
<evidence type="ECO:0000256" key="11">
    <source>
        <dbReference type="ARBA" id="ARBA00038905"/>
    </source>
</evidence>
<evidence type="ECO:0000256" key="8">
    <source>
        <dbReference type="ARBA" id="ARBA00022842"/>
    </source>
</evidence>
<evidence type="ECO:0000256" key="14">
    <source>
        <dbReference type="RuleBase" id="RU003476"/>
    </source>
</evidence>